<name>A0A1U9KA07_9BACL</name>
<dbReference type="SMART" id="SM00260">
    <property type="entry name" value="CheW"/>
    <property type="match status" value="1"/>
</dbReference>
<dbReference type="InterPro" id="IPR039315">
    <property type="entry name" value="CheW"/>
</dbReference>
<gene>
    <name evidence="6" type="ORF">B0W44_15060</name>
</gene>
<dbReference type="KEGG" id="ntr:B0W44_15060"/>
<dbReference type="PROSITE" id="PS50851">
    <property type="entry name" value="CHEW"/>
    <property type="match status" value="1"/>
</dbReference>
<reference evidence="6 7" key="1">
    <citation type="journal article" date="2015" name="Int. J. Syst. Evol. Microbiol.">
        <title>Novibacillus thermophilus gen. nov., sp. nov., a Gram-staining-negative and moderately thermophilic member of the family Thermoactinomycetaceae.</title>
        <authorList>
            <person name="Yang G."/>
            <person name="Chen J."/>
            <person name="Zhou S."/>
        </authorList>
    </citation>
    <scope>NUCLEOTIDE SEQUENCE [LARGE SCALE GENOMIC DNA]</scope>
    <source>
        <strain evidence="6 7">SG-1</strain>
    </source>
</reference>
<dbReference type="InterPro" id="IPR036061">
    <property type="entry name" value="CheW-like_dom_sf"/>
</dbReference>
<dbReference type="Gene3D" id="2.30.30.40">
    <property type="entry name" value="SH3 Domains"/>
    <property type="match status" value="1"/>
</dbReference>
<dbReference type="GO" id="GO:0006935">
    <property type="term" value="P:chemotaxis"/>
    <property type="evidence" value="ECO:0007669"/>
    <property type="project" value="UniProtKB-KW"/>
</dbReference>
<dbReference type="GO" id="GO:0007165">
    <property type="term" value="P:signal transduction"/>
    <property type="evidence" value="ECO:0007669"/>
    <property type="project" value="InterPro"/>
</dbReference>
<evidence type="ECO:0000256" key="1">
    <source>
        <dbReference type="ARBA" id="ARBA00004496"/>
    </source>
</evidence>
<dbReference type="AlphaFoldDB" id="A0A1U9KA07"/>
<comment type="subcellular location">
    <subcellularLocation>
        <location evidence="1">Cytoplasm</location>
    </subcellularLocation>
</comment>
<dbReference type="Proteomes" id="UP000188603">
    <property type="component" value="Chromosome"/>
</dbReference>
<keyword evidence="4" id="KW-0145">Chemotaxis</keyword>
<evidence type="ECO:0000256" key="4">
    <source>
        <dbReference type="ARBA" id="ARBA00022500"/>
    </source>
</evidence>
<proteinExistence type="predicted"/>
<dbReference type="PANTHER" id="PTHR22617">
    <property type="entry name" value="CHEMOTAXIS SENSOR HISTIDINE KINASE-RELATED"/>
    <property type="match status" value="1"/>
</dbReference>
<evidence type="ECO:0000256" key="3">
    <source>
        <dbReference type="ARBA" id="ARBA00022490"/>
    </source>
</evidence>
<dbReference type="CDD" id="cd00732">
    <property type="entry name" value="CheW"/>
    <property type="match status" value="1"/>
</dbReference>
<dbReference type="PANTHER" id="PTHR22617:SF23">
    <property type="entry name" value="CHEMOTAXIS PROTEIN CHEW"/>
    <property type="match status" value="1"/>
</dbReference>
<dbReference type="GO" id="GO:0005829">
    <property type="term" value="C:cytosol"/>
    <property type="evidence" value="ECO:0007669"/>
    <property type="project" value="TreeGrafter"/>
</dbReference>
<dbReference type="EMBL" id="CP019699">
    <property type="protein sequence ID" value="AQS56870.1"/>
    <property type="molecule type" value="Genomic_DNA"/>
</dbReference>
<dbReference type="STRING" id="1471761.B0W44_15060"/>
<keyword evidence="3" id="KW-0963">Cytoplasm</keyword>
<keyword evidence="7" id="KW-1185">Reference proteome</keyword>
<organism evidence="6 7">
    <name type="scientific">Novibacillus thermophilus</name>
    <dbReference type="NCBI Taxonomy" id="1471761"/>
    <lineage>
        <taxon>Bacteria</taxon>
        <taxon>Bacillati</taxon>
        <taxon>Bacillota</taxon>
        <taxon>Bacilli</taxon>
        <taxon>Bacillales</taxon>
        <taxon>Thermoactinomycetaceae</taxon>
        <taxon>Novibacillus</taxon>
    </lineage>
</organism>
<sequence length="162" mass="18149">MGRDFALETRVAETGRKVIVFRLGEEDYGVDVQQVDSIERMQPITRVANVPDFVQGVINLRGVVTPVIDLRSKFGMPQKEHDESTRIVIVHTENVQVGLIVDSAHDVMHIPAGVVEEPPSGLGEVDARYLEGVAKLEDRLLVLLNLDRVLSREDVREIQKED</sequence>
<evidence type="ECO:0000313" key="6">
    <source>
        <dbReference type="EMBL" id="AQS56870.1"/>
    </source>
</evidence>
<evidence type="ECO:0000256" key="2">
    <source>
        <dbReference type="ARBA" id="ARBA00021483"/>
    </source>
</evidence>
<evidence type="ECO:0000313" key="7">
    <source>
        <dbReference type="Proteomes" id="UP000188603"/>
    </source>
</evidence>
<dbReference type="Gene3D" id="2.40.50.180">
    <property type="entry name" value="CheA-289, Domain 4"/>
    <property type="match status" value="1"/>
</dbReference>
<dbReference type="OrthoDB" id="9794382at2"/>
<accession>A0A1U9KA07</accession>
<dbReference type="InterPro" id="IPR002545">
    <property type="entry name" value="CheW-lke_dom"/>
</dbReference>
<evidence type="ECO:0000259" key="5">
    <source>
        <dbReference type="PROSITE" id="PS50851"/>
    </source>
</evidence>
<protein>
    <recommendedName>
        <fullName evidence="2">Chemotaxis protein CheW</fullName>
    </recommendedName>
</protein>
<dbReference type="Pfam" id="PF01584">
    <property type="entry name" value="CheW"/>
    <property type="match status" value="1"/>
</dbReference>
<dbReference type="SUPFAM" id="SSF50341">
    <property type="entry name" value="CheW-like"/>
    <property type="match status" value="1"/>
</dbReference>
<dbReference type="FunFam" id="2.40.50.180:FF:000002">
    <property type="entry name" value="Chemotaxis protein CheW"/>
    <property type="match status" value="1"/>
</dbReference>
<feature type="domain" description="CheW-like" evidence="5">
    <location>
        <begin position="15"/>
        <end position="155"/>
    </location>
</feature>